<name>A0A8S3B9X1_9BILA</name>
<proteinExistence type="predicted"/>
<dbReference type="EMBL" id="CAJOBI010167996">
    <property type="protein sequence ID" value="CAF4877773.1"/>
    <property type="molecule type" value="Genomic_DNA"/>
</dbReference>
<accession>A0A8S3B9X1</accession>
<dbReference type="EMBL" id="CAJOBI010147173">
    <property type="protein sequence ID" value="CAF4794959.1"/>
    <property type="molecule type" value="Genomic_DNA"/>
</dbReference>
<gene>
    <name evidence="1" type="ORF">SMN809_LOCUS46923</name>
    <name evidence="2" type="ORF">SMN809_LOCUS50668</name>
</gene>
<dbReference type="AlphaFoldDB" id="A0A8S3B9X1"/>
<sequence>ECGLISLADLLAAMASNDTGYQYLIRAPTTSNT</sequence>
<reference evidence="1" key="1">
    <citation type="submission" date="2021-02" db="EMBL/GenBank/DDBJ databases">
        <authorList>
            <person name="Nowell W R."/>
        </authorList>
    </citation>
    <scope>NUCLEOTIDE SEQUENCE</scope>
</reference>
<evidence type="ECO:0000313" key="2">
    <source>
        <dbReference type="EMBL" id="CAF4877773.1"/>
    </source>
</evidence>
<evidence type="ECO:0000313" key="1">
    <source>
        <dbReference type="EMBL" id="CAF4794959.1"/>
    </source>
</evidence>
<feature type="non-terminal residue" evidence="1">
    <location>
        <position position="1"/>
    </location>
</feature>
<evidence type="ECO:0000313" key="3">
    <source>
        <dbReference type="Proteomes" id="UP000676336"/>
    </source>
</evidence>
<comment type="caution">
    <text evidence="1">The sequence shown here is derived from an EMBL/GenBank/DDBJ whole genome shotgun (WGS) entry which is preliminary data.</text>
</comment>
<organism evidence="1 3">
    <name type="scientific">Rotaria magnacalcarata</name>
    <dbReference type="NCBI Taxonomy" id="392030"/>
    <lineage>
        <taxon>Eukaryota</taxon>
        <taxon>Metazoa</taxon>
        <taxon>Spiralia</taxon>
        <taxon>Gnathifera</taxon>
        <taxon>Rotifera</taxon>
        <taxon>Eurotatoria</taxon>
        <taxon>Bdelloidea</taxon>
        <taxon>Philodinida</taxon>
        <taxon>Philodinidae</taxon>
        <taxon>Rotaria</taxon>
    </lineage>
</organism>
<protein>
    <submittedName>
        <fullName evidence="1">Uncharacterized protein</fullName>
    </submittedName>
</protein>
<dbReference type="Proteomes" id="UP000676336">
    <property type="component" value="Unassembled WGS sequence"/>
</dbReference>